<dbReference type="AlphaFoldDB" id="A0A1H6LAA3"/>
<dbReference type="RefSeq" id="WP_092792129.1">
    <property type="nucleotide sequence ID" value="NZ_FNXF01000004.1"/>
</dbReference>
<dbReference type="Proteomes" id="UP000199371">
    <property type="component" value="Unassembled WGS sequence"/>
</dbReference>
<feature type="transmembrane region" description="Helical" evidence="1">
    <location>
        <begin position="21"/>
        <end position="54"/>
    </location>
</feature>
<name>A0A1H6LAA3_9GAMM</name>
<proteinExistence type="predicted"/>
<evidence type="ECO:0000256" key="1">
    <source>
        <dbReference type="SAM" id="Phobius"/>
    </source>
</evidence>
<keyword evidence="1" id="KW-1133">Transmembrane helix</keyword>
<evidence type="ECO:0000313" key="3">
    <source>
        <dbReference type="Proteomes" id="UP000199371"/>
    </source>
</evidence>
<gene>
    <name evidence="2" type="ORF">SAMN05660691_01637</name>
</gene>
<evidence type="ECO:0000313" key="2">
    <source>
        <dbReference type="EMBL" id="SEH81483.1"/>
    </source>
</evidence>
<sequence>MKQASRFMPKYEPRKASKAALIAFLAVSLAIVLYQPWYLAVIAGIALLVVVWSAIDQPKVERHFIDLCKERNGLSICEFAREFDPKVVDTWIIRAVYEQLQAALPTKQHVPIKASDTLFEILMLDEDDLDLDLVEEIAQRTGRSFEGYENNPYYGKVTTEGVQYSVSAWSQVDMSV</sequence>
<organism evidence="2 3">
    <name type="scientific">Rheinheimera pacifica</name>
    <dbReference type="NCBI Taxonomy" id="173990"/>
    <lineage>
        <taxon>Bacteria</taxon>
        <taxon>Pseudomonadati</taxon>
        <taxon>Pseudomonadota</taxon>
        <taxon>Gammaproteobacteria</taxon>
        <taxon>Chromatiales</taxon>
        <taxon>Chromatiaceae</taxon>
        <taxon>Rheinheimera</taxon>
    </lineage>
</organism>
<dbReference type="EMBL" id="FNXF01000004">
    <property type="protein sequence ID" value="SEH81483.1"/>
    <property type="molecule type" value="Genomic_DNA"/>
</dbReference>
<keyword evidence="1" id="KW-0472">Membrane</keyword>
<keyword evidence="1" id="KW-0812">Transmembrane</keyword>
<dbReference type="OrthoDB" id="8910318at2"/>
<reference evidence="3" key="1">
    <citation type="submission" date="2016-10" db="EMBL/GenBank/DDBJ databases">
        <authorList>
            <person name="Varghese N."/>
            <person name="Submissions S."/>
        </authorList>
    </citation>
    <scope>NUCLEOTIDE SEQUENCE [LARGE SCALE GENOMIC DNA]</scope>
    <source>
        <strain evidence="3">DSM 17616</strain>
    </source>
</reference>
<protein>
    <submittedName>
        <fullName evidence="2">Uncharacterized protein</fullName>
    </submittedName>
</protein>
<accession>A0A1H6LAA3</accession>
<keyword evidence="3" id="KW-1185">Reference proteome</keyword>